<reference evidence="8" key="1">
    <citation type="journal article" date="2014" name="Int. J. Syst. Evol. Microbiol.">
        <title>Complete genome sequence of Corynebacterium casei LMG S-19264T (=DSM 44701T), isolated from a smear-ripened cheese.</title>
        <authorList>
            <consortium name="US DOE Joint Genome Institute (JGI-PGF)"/>
            <person name="Walter F."/>
            <person name="Albersmeier A."/>
            <person name="Kalinowski J."/>
            <person name="Ruckert C."/>
        </authorList>
    </citation>
    <scope>NUCLEOTIDE SEQUENCE</scope>
    <source>
        <strain evidence="8">JCM 13306</strain>
    </source>
</reference>
<evidence type="ECO:0000256" key="6">
    <source>
        <dbReference type="ARBA" id="ARBA00037986"/>
    </source>
</evidence>
<name>A0A919F8Z3_9XANT</name>
<evidence type="ECO:0000313" key="8">
    <source>
        <dbReference type="EMBL" id="GHH54639.1"/>
    </source>
</evidence>
<dbReference type="Gene3D" id="2.130.10.10">
    <property type="entry name" value="YVTN repeat-like/Quinoprotein amine dehydrogenase"/>
    <property type="match status" value="2"/>
</dbReference>
<evidence type="ECO:0000256" key="4">
    <source>
        <dbReference type="ARBA" id="ARBA00023295"/>
    </source>
</evidence>
<dbReference type="GO" id="GO:0000272">
    <property type="term" value="P:polysaccharide catabolic process"/>
    <property type="evidence" value="ECO:0007669"/>
    <property type="project" value="UniProtKB-KW"/>
</dbReference>
<keyword evidence="4" id="KW-0326">Glycosidase</keyword>
<keyword evidence="2" id="KW-0378">Hydrolase</keyword>
<feature type="signal peptide" evidence="7">
    <location>
        <begin position="1"/>
        <end position="20"/>
    </location>
</feature>
<evidence type="ECO:0000256" key="5">
    <source>
        <dbReference type="ARBA" id="ARBA00023326"/>
    </source>
</evidence>
<dbReference type="GO" id="GO:0010411">
    <property type="term" value="P:xyloglucan metabolic process"/>
    <property type="evidence" value="ECO:0007669"/>
    <property type="project" value="TreeGrafter"/>
</dbReference>
<evidence type="ECO:0000256" key="1">
    <source>
        <dbReference type="ARBA" id="ARBA00022729"/>
    </source>
</evidence>
<dbReference type="Proteomes" id="UP000623958">
    <property type="component" value="Unassembled WGS sequence"/>
</dbReference>
<accession>A0A919F8Z3</accession>
<keyword evidence="5" id="KW-0624">Polysaccharide degradation</keyword>
<keyword evidence="9" id="KW-1185">Reference proteome</keyword>
<protein>
    <submittedName>
        <fullName evidence="8">Cellulase</fullName>
    </submittedName>
</protein>
<comment type="similarity">
    <text evidence="6">Belongs to the glycosyl hydrolase 74 family.</text>
</comment>
<dbReference type="InterPro" id="IPR052025">
    <property type="entry name" value="Xyloglucanase_GH74"/>
</dbReference>
<keyword evidence="1 7" id="KW-0732">Signal</keyword>
<evidence type="ECO:0000256" key="2">
    <source>
        <dbReference type="ARBA" id="ARBA00022801"/>
    </source>
</evidence>
<dbReference type="EMBL" id="BNBA01000015">
    <property type="protein sequence ID" value="GHH54639.1"/>
    <property type="molecule type" value="Genomic_DNA"/>
</dbReference>
<reference evidence="8" key="2">
    <citation type="submission" date="2020-09" db="EMBL/GenBank/DDBJ databases">
        <authorList>
            <person name="Sun Q."/>
            <person name="Ohkuma M."/>
        </authorList>
    </citation>
    <scope>NUCLEOTIDE SEQUENCE</scope>
    <source>
        <strain evidence="8">JCM 13306</strain>
    </source>
</reference>
<dbReference type="PANTHER" id="PTHR43739">
    <property type="entry name" value="XYLOGLUCANASE (EUROFUNG)"/>
    <property type="match status" value="1"/>
</dbReference>
<keyword evidence="3" id="KW-0119">Carbohydrate metabolism</keyword>
<dbReference type="AlphaFoldDB" id="A0A919F8Z3"/>
<dbReference type="GO" id="GO:0016798">
    <property type="term" value="F:hydrolase activity, acting on glycosyl bonds"/>
    <property type="evidence" value="ECO:0007669"/>
    <property type="project" value="UniProtKB-KW"/>
</dbReference>
<sequence>MALLLACAALLAPAIASASAASTAYAWRNVAVGAGGFVSGVLFHPRERGLAYARTDIGGAYRWDAAAKRWVPLLDWLPHDDANLMGVESLAVDPSDPERLYLAVGTYLKRGNGAILRSSDRGRTFRRADLPFPLGGNEMGRGNGERLAVDPNDGRVLFFGSRGAGLWRSGDGGASWKKVEAFPAVATAPESGTQTRWAGLQPVGIVSVLFDPASGRPGKATPTLYAAVSTRGTSLYVSHDGGARWAPVKGQPSGLRPTRMALASDGELYIAYGDEPGPNVMNDGALWRYSPAGGAWRDISPVPQSSDLQHDGFGWGAVAVDPANPKVLIASTFCRYQPHEEIFRSVDGGEHWTPILGDSQFDHSVVPWTEQAFPHWIASLAIDPFDPDRALFVTGYGLWASRNLTEAGRAPVRWGFDDDGLEETAALALASPSEGAHLISGVGDIDGFRHDDLDKYTLQFGGPRLTNTEAMAWAGQAPQVLVRAGRIRHHEGEVRALYSQDGGRSWKAFASEPPQGEGAGRITVGADGKRVIWTPSKSDTAWVTADFGQRWQAAKGLPNNAVVEADRFDAGTYYGFDPASGKLYRSGNGGVEFKEVAAGLGEPGPWYRAELRPSLTDPATVYIAAGQHGLRRWSAGGPERLPGVENAMSLGLGAPRPGSKAPTLFLYGQVGGVTGLFRSDDDGKRWTRIDDDAHRYGGMRLVTGDPRLYGRVYFAAEGRGVIYGDPH</sequence>
<evidence type="ECO:0000313" key="9">
    <source>
        <dbReference type="Proteomes" id="UP000623958"/>
    </source>
</evidence>
<dbReference type="RefSeq" id="WP_434029371.1">
    <property type="nucleotide sequence ID" value="NZ_BNBA01000015.1"/>
</dbReference>
<organism evidence="8 9">
    <name type="scientific">Xanthomonas boreopolis</name>
    <dbReference type="NCBI Taxonomy" id="86183"/>
    <lineage>
        <taxon>Bacteria</taxon>
        <taxon>Pseudomonadati</taxon>
        <taxon>Pseudomonadota</taxon>
        <taxon>Gammaproteobacteria</taxon>
        <taxon>Lysobacterales</taxon>
        <taxon>Lysobacteraceae</taxon>
        <taxon>Xanthomonas</taxon>
    </lineage>
</organism>
<dbReference type="PANTHER" id="PTHR43739:SF2">
    <property type="entry name" value="OLIGOXYLOGLUCAN-REDUCING END-SPECIFIC XYLOGLUCANASE-RELATED"/>
    <property type="match status" value="1"/>
</dbReference>
<dbReference type="InterPro" id="IPR015943">
    <property type="entry name" value="WD40/YVTN_repeat-like_dom_sf"/>
</dbReference>
<dbReference type="CDD" id="cd15482">
    <property type="entry name" value="Sialidase_non-viral"/>
    <property type="match status" value="1"/>
</dbReference>
<evidence type="ECO:0000256" key="3">
    <source>
        <dbReference type="ARBA" id="ARBA00023277"/>
    </source>
</evidence>
<gene>
    <name evidence="8" type="ORF">GCM10009090_21890</name>
</gene>
<evidence type="ECO:0000256" key="7">
    <source>
        <dbReference type="SAM" id="SignalP"/>
    </source>
</evidence>
<dbReference type="SUPFAM" id="SSF110296">
    <property type="entry name" value="Oligoxyloglucan reducing end-specific cellobiohydrolase"/>
    <property type="match status" value="2"/>
</dbReference>
<feature type="chain" id="PRO_5037851952" evidence="7">
    <location>
        <begin position="21"/>
        <end position="727"/>
    </location>
</feature>
<proteinExistence type="inferred from homology"/>
<comment type="caution">
    <text evidence="8">The sequence shown here is derived from an EMBL/GenBank/DDBJ whole genome shotgun (WGS) entry which is preliminary data.</text>
</comment>